<feature type="transmembrane region" description="Helical" evidence="4">
    <location>
        <begin position="72"/>
        <end position="91"/>
    </location>
</feature>
<reference evidence="6" key="1">
    <citation type="submission" date="2015-10" db="EMBL/GenBank/DDBJ databases">
        <title>Niche specialization of a soil ammonia-oxidizing archaeon, Candidatus Nitrosocosmicus oleophilus.</title>
        <authorList>
            <person name="Jung M.-Y."/>
            <person name="Rhee S.-K."/>
        </authorList>
    </citation>
    <scope>NUCLEOTIDE SEQUENCE [LARGE SCALE GENOMIC DNA]</scope>
    <source>
        <strain evidence="6">MY3</strain>
    </source>
</reference>
<keyword evidence="4" id="KW-0812">Transmembrane</keyword>
<gene>
    <name evidence="5" type="primary">pgsA1</name>
    <name evidence="5" type="ORF">NMY3_02475</name>
</gene>
<sequence>MKYKIVKGYILRNGSNYYVLNNLRNRFDPIIEKVGRGFASLGFGPSFWTWVGLGLSIISAIMFSLHSPAIGVDYYTATFLGSLFLLFAGFFDIVDGAVARVTKRTSALGGYLDSVLDKVSEIIIFIGILIGSFTNPVLVLVALSLSMLVSYTRARGEGLGVDLKGKGIAERAERILIIVILGFIPFQDNISVALWIISILAAITVLERLKVVSAKFGTPLFSLQTFRDMSSRNHEYESSSGTVTSRLNEPPTSLSKITKNVNDYLDKPNDKKMTTSNTYSKPSSTTTTTTTTKTPPPPPPQPSSTTTKTPPPQPSSTTTKTPPPQPSSTTTKKAEFLDGTDPNETGRNVAHIIFDQEGEDEVYKKFTKSNTASNTSSNTEGDTSNTASNTSSNTEGDTSNTASNTSSNTEGDNHNDTKPATNEDKKPENNS</sequence>
<dbReference type="InterPro" id="IPR043130">
    <property type="entry name" value="CDP-OH_PTrfase_TM_dom"/>
</dbReference>
<protein>
    <submittedName>
        <fullName evidence="5">CDP-diacylglycerol--inositol 3-phosphatidyltransferase</fullName>
        <ecNumber evidence="5">2.7.8.11</ecNumber>
    </submittedName>
</protein>
<evidence type="ECO:0000256" key="4">
    <source>
        <dbReference type="SAM" id="Phobius"/>
    </source>
</evidence>
<dbReference type="RefSeq" id="WP_231100021.1">
    <property type="nucleotide sequence ID" value="NZ_CP012850.1"/>
</dbReference>
<feature type="region of interest" description="Disordered" evidence="3">
    <location>
        <begin position="234"/>
        <end position="431"/>
    </location>
</feature>
<dbReference type="InterPro" id="IPR048254">
    <property type="entry name" value="CDP_ALCOHOL_P_TRANSF_CS"/>
</dbReference>
<evidence type="ECO:0000313" key="5">
    <source>
        <dbReference type="EMBL" id="ALI36668.1"/>
    </source>
</evidence>
<dbReference type="GO" id="GO:0008654">
    <property type="term" value="P:phospholipid biosynthetic process"/>
    <property type="evidence" value="ECO:0007669"/>
    <property type="project" value="InterPro"/>
</dbReference>
<dbReference type="KEGG" id="taa:NMY3_02475"/>
<feature type="compositionally biased region" description="Basic and acidic residues" evidence="3">
    <location>
        <begin position="411"/>
        <end position="431"/>
    </location>
</feature>
<proteinExistence type="inferred from homology"/>
<accession>A0A654LYZ1</accession>
<name>A0A654LYZ1_9ARCH</name>
<dbReference type="InterPro" id="IPR000462">
    <property type="entry name" value="CDP-OH_P_trans"/>
</dbReference>
<feature type="compositionally biased region" description="Low complexity" evidence="3">
    <location>
        <begin position="368"/>
        <end position="409"/>
    </location>
</feature>
<dbReference type="GeneID" id="60422416"/>
<dbReference type="Pfam" id="PF01066">
    <property type="entry name" value="CDP-OH_P_transf"/>
    <property type="match status" value="1"/>
</dbReference>
<evidence type="ECO:0000256" key="3">
    <source>
        <dbReference type="SAM" id="MobiDB-lite"/>
    </source>
</evidence>
<keyword evidence="6" id="KW-1185">Reference proteome</keyword>
<evidence type="ECO:0000313" key="6">
    <source>
        <dbReference type="Proteomes" id="UP000058925"/>
    </source>
</evidence>
<feature type="transmembrane region" description="Helical" evidence="4">
    <location>
        <begin position="168"/>
        <end position="186"/>
    </location>
</feature>
<dbReference type="EC" id="2.7.8.11" evidence="5"/>
<keyword evidence="1 2" id="KW-0808">Transferase</keyword>
<feature type="compositionally biased region" description="Basic and acidic residues" evidence="3">
    <location>
        <begin position="264"/>
        <end position="273"/>
    </location>
</feature>
<comment type="similarity">
    <text evidence="2">Belongs to the CDP-alcohol phosphatidyltransferase class-I family.</text>
</comment>
<dbReference type="Gene3D" id="1.20.120.1760">
    <property type="match status" value="1"/>
</dbReference>
<dbReference type="EMBL" id="CP012850">
    <property type="protein sequence ID" value="ALI36668.1"/>
    <property type="molecule type" value="Genomic_DNA"/>
</dbReference>
<dbReference type="Proteomes" id="UP000058925">
    <property type="component" value="Chromosome"/>
</dbReference>
<feature type="transmembrane region" description="Helical" evidence="4">
    <location>
        <begin position="122"/>
        <end position="148"/>
    </location>
</feature>
<organism evidence="5 6">
    <name type="scientific">Candidatus Nitrosocosmicus oleophilus</name>
    <dbReference type="NCBI Taxonomy" id="1353260"/>
    <lineage>
        <taxon>Archaea</taxon>
        <taxon>Nitrososphaerota</taxon>
        <taxon>Nitrososphaeria</taxon>
        <taxon>Nitrososphaerales</taxon>
        <taxon>Nitrososphaeraceae</taxon>
        <taxon>Candidatus Nitrosocosmicus</taxon>
    </lineage>
</organism>
<feature type="transmembrane region" description="Helical" evidence="4">
    <location>
        <begin position="47"/>
        <end position="65"/>
    </location>
</feature>
<dbReference type="PROSITE" id="PS00379">
    <property type="entry name" value="CDP_ALCOHOL_P_TRANSF"/>
    <property type="match status" value="1"/>
</dbReference>
<keyword evidence="4" id="KW-0472">Membrane</keyword>
<dbReference type="GO" id="GO:0016020">
    <property type="term" value="C:membrane"/>
    <property type="evidence" value="ECO:0007669"/>
    <property type="project" value="InterPro"/>
</dbReference>
<feature type="compositionally biased region" description="Polar residues" evidence="3">
    <location>
        <begin position="238"/>
        <end position="261"/>
    </location>
</feature>
<dbReference type="AlphaFoldDB" id="A0A654LYZ1"/>
<dbReference type="GO" id="GO:0003881">
    <property type="term" value="F:CDP-diacylglycerol-inositol 3-phosphatidyltransferase activity"/>
    <property type="evidence" value="ECO:0007669"/>
    <property type="project" value="UniProtKB-EC"/>
</dbReference>
<evidence type="ECO:0000256" key="1">
    <source>
        <dbReference type="ARBA" id="ARBA00022679"/>
    </source>
</evidence>
<evidence type="ECO:0000256" key="2">
    <source>
        <dbReference type="RuleBase" id="RU003750"/>
    </source>
</evidence>
<feature type="compositionally biased region" description="Low complexity" evidence="3">
    <location>
        <begin position="274"/>
        <end position="293"/>
    </location>
</feature>
<keyword evidence="4" id="KW-1133">Transmembrane helix</keyword>